<reference evidence="1 2" key="1">
    <citation type="submission" date="2013-01" db="EMBL/GenBank/DDBJ databases">
        <title>The Genome Sequence of Clostridium clostridioforme 90A8.</title>
        <authorList>
            <consortium name="The Broad Institute Genome Sequencing Platform"/>
            <person name="Earl A."/>
            <person name="Ward D."/>
            <person name="Feldgarden M."/>
            <person name="Gevers D."/>
            <person name="Courvalin P."/>
            <person name="Lambert T."/>
            <person name="Walker B."/>
            <person name="Young S.K."/>
            <person name="Zeng Q."/>
            <person name="Gargeya S."/>
            <person name="Fitzgerald M."/>
            <person name="Haas B."/>
            <person name="Abouelleil A."/>
            <person name="Alvarado L."/>
            <person name="Arachchi H.M."/>
            <person name="Berlin A.M."/>
            <person name="Chapman S.B."/>
            <person name="Dewar J."/>
            <person name="Goldberg J."/>
            <person name="Griggs A."/>
            <person name="Gujja S."/>
            <person name="Hansen M."/>
            <person name="Howarth C."/>
            <person name="Imamovic A."/>
            <person name="Larimer J."/>
            <person name="McCowan C."/>
            <person name="Murphy C."/>
            <person name="Neiman D."/>
            <person name="Pearson M."/>
            <person name="Priest M."/>
            <person name="Roberts A."/>
            <person name="Saif S."/>
            <person name="Shea T."/>
            <person name="Sisk P."/>
            <person name="Sykes S."/>
            <person name="Wortman J."/>
            <person name="Nusbaum C."/>
            <person name="Birren B."/>
        </authorList>
    </citation>
    <scope>NUCLEOTIDE SEQUENCE [LARGE SCALE GENOMIC DNA]</scope>
    <source>
        <strain evidence="1 2">90A8</strain>
    </source>
</reference>
<accession>A0A0E2HJR1</accession>
<sequence>MKRLEIHPWLKNKKTAGLLILVILLLSFAVTLAYYNEVLTLANPLGTSHSGAAMVESFDPESSFLPGETVIKKVSFQNTGKMDLFLRVEVPPQENWYQKGQGSSPPVILEKEAGYDTDHVIKHWNPGVWTDSGQEEGNVDYMNMETAFWSKSYTDENGKSYRYYKQVLPAGKTTDCILESISLSDEVSNDRHDVDYSDKIYKLTFHAEAVPVEEHDSALGVQSQWNMVVQEDSSGVLTWSQGSRAGE</sequence>
<proteinExistence type="predicted"/>
<protein>
    <submittedName>
        <fullName evidence="1">Alternate signal-mediated exported protein</fullName>
    </submittedName>
</protein>
<organism evidence="1 2">
    <name type="scientific">[Clostridium] clostridioforme 90A8</name>
    <dbReference type="NCBI Taxonomy" id="999408"/>
    <lineage>
        <taxon>Bacteria</taxon>
        <taxon>Bacillati</taxon>
        <taxon>Bacillota</taxon>
        <taxon>Clostridia</taxon>
        <taxon>Lachnospirales</taxon>
        <taxon>Lachnospiraceae</taxon>
        <taxon>Enterocloster</taxon>
    </lineage>
</organism>
<evidence type="ECO:0000313" key="1">
    <source>
        <dbReference type="EMBL" id="ENZ11538.1"/>
    </source>
</evidence>
<name>A0A0E2HJR1_9FIRM</name>
<dbReference type="AlphaFoldDB" id="A0A0E2HJR1"/>
<evidence type="ECO:0000313" key="2">
    <source>
        <dbReference type="Proteomes" id="UP000013085"/>
    </source>
</evidence>
<dbReference type="InterPro" id="IPR024008">
    <property type="entry name" value="BsaA"/>
</dbReference>
<dbReference type="Proteomes" id="UP000013085">
    <property type="component" value="Unassembled WGS sequence"/>
</dbReference>
<gene>
    <name evidence="1" type="ORF">HMPREF1090_03893</name>
</gene>
<dbReference type="PATRIC" id="fig|999408.3.peg.4156"/>
<comment type="caution">
    <text evidence="1">The sequence shown here is derived from an EMBL/GenBank/DDBJ whole genome shotgun (WGS) entry which is preliminary data.</text>
</comment>
<dbReference type="HOGENOM" id="CLU_102868_0_0_9"/>
<dbReference type="NCBIfam" id="TIGR04090">
    <property type="entry name" value="exp_by_SipW_IV"/>
    <property type="match status" value="1"/>
</dbReference>
<dbReference type="EMBL" id="AGYR01000042">
    <property type="protein sequence ID" value="ENZ11538.1"/>
    <property type="molecule type" value="Genomic_DNA"/>
</dbReference>